<feature type="transmembrane region" description="Helical" evidence="7">
    <location>
        <begin position="235"/>
        <end position="255"/>
    </location>
</feature>
<evidence type="ECO:0000256" key="6">
    <source>
        <dbReference type="ARBA" id="ARBA00023136"/>
    </source>
</evidence>
<evidence type="ECO:0000256" key="4">
    <source>
        <dbReference type="ARBA" id="ARBA00022692"/>
    </source>
</evidence>
<dbReference type="RefSeq" id="WP_023522441.1">
    <property type="nucleotide sequence ID" value="NC_022873.1"/>
</dbReference>
<feature type="transmembrane region" description="Helical" evidence="7">
    <location>
        <begin position="206"/>
        <end position="223"/>
    </location>
</feature>
<accession>A0A9W3KF40</accession>
<evidence type="ECO:0000256" key="3">
    <source>
        <dbReference type="ARBA" id="ARBA00022475"/>
    </source>
</evidence>
<proteinExistence type="inferred from homology"/>
<dbReference type="InterPro" id="IPR051258">
    <property type="entry name" value="Diverse_Substrate_Transporter"/>
</dbReference>
<feature type="transmembrane region" description="Helical" evidence="7">
    <location>
        <begin position="7"/>
        <end position="28"/>
    </location>
</feature>
<dbReference type="SUPFAM" id="SSF103481">
    <property type="entry name" value="Multidrug resistance efflux transporter EmrE"/>
    <property type="match status" value="2"/>
</dbReference>
<comment type="similarity">
    <text evidence="2">Belongs to the EamA transporter family.</text>
</comment>
<keyword evidence="3" id="KW-1003">Cell membrane</keyword>
<comment type="subcellular location">
    <subcellularLocation>
        <location evidence="1">Cell membrane</location>
        <topology evidence="1">Multi-pass membrane protein</topology>
    </subcellularLocation>
</comment>
<evidence type="ECO:0000256" key="1">
    <source>
        <dbReference type="ARBA" id="ARBA00004651"/>
    </source>
</evidence>
<feature type="transmembrane region" description="Helical" evidence="7">
    <location>
        <begin position="91"/>
        <end position="111"/>
    </location>
</feature>
<dbReference type="EMBL" id="CP005935">
    <property type="protein sequence ID" value="AHA72647.1"/>
    <property type="molecule type" value="Genomic_DNA"/>
</dbReference>
<gene>
    <name evidence="9" type="ORF">YBT1518_17475</name>
</gene>
<keyword evidence="4 7" id="KW-0812">Transmembrane</keyword>
<evidence type="ECO:0000256" key="5">
    <source>
        <dbReference type="ARBA" id="ARBA00022989"/>
    </source>
</evidence>
<dbReference type="GO" id="GO:0005886">
    <property type="term" value="C:plasma membrane"/>
    <property type="evidence" value="ECO:0007669"/>
    <property type="project" value="UniProtKB-SubCell"/>
</dbReference>
<feature type="transmembrane region" description="Helical" evidence="7">
    <location>
        <begin position="261"/>
        <end position="279"/>
    </location>
</feature>
<reference evidence="9 10" key="1">
    <citation type="submission" date="2013-05" db="EMBL/GenBank/DDBJ databases">
        <title>Complete genome sequence of Bacillus thuringiensis YBT-1518, a typical strain with high toxicity to nematode.</title>
        <authorList>
            <person name="Wang P."/>
            <person name="Zhang C."/>
            <person name="Guo M."/>
            <person name="Guo S."/>
            <person name="Zhu Y."/>
            <person name="Zheng J."/>
            <person name="Zhu L."/>
            <person name="Ruan L."/>
            <person name="Peng D."/>
            <person name="Sun M."/>
        </authorList>
    </citation>
    <scope>NUCLEOTIDE SEQUENCE [LARGE SCALE GENOMIC DNA]</scope>
    <source>
        <strain evidence="9 10">YBT-1518</strain>
    </source>
</reference>
<dbReference type="Proteomes" id="UP000018566">
    <property type="component" value="Chromosome"/>
</dbReference>
<evidence type="ECO:0000256" key="2">
    <source>
        <dbReference type="ARBA" id="ARBA00007362"/>
    </source>
</evidence>
<evidence type="ECO:0000259" key="8">
    <source>
        <dbReference type="Pfam" id="PF00892"/>
    </source>
</evidence>
<evidence type="ECO:0000313" key="10">
    <source>
        <dbReference type="Proteomes" id="UP000018566"/>
    </source>
</evidence>
<feature type="transmembrane region" description="Helical" evidence="7">
    <location>
        <begin position="175"/>
        <end position="194"/>
    </location>
</feature>
<feature type="transmembrane region" description="Helical" evidence="7">
    <location>
        <begin position="34"/>
        <end position="53"/>
    </location>
</feature>
<dbReference type="AlphaFoldDB" id="A0A9W3KF40"/>
<protein>
    <submittedName>
        <fullName evidence="9">DMT family permease</fullName>
    </submittedName>
</protein>
<dbReference type="Pfam" id="PF00892">
    <property type="entry name" value="EamA"/>
    <property type="match status" value="2"/>
</dbReference>
<dbReference type="InterPro" id="IPR037185">
    <property type="entry name" value="EmrE-like"/>
</dbReference>
<organism evidence="9 10">
    <name type="scientific">Bacillus thuringiensis YBT-1518</name>
    <dbReference type="NCBI Taxonomy" id="529122"/>
    <lineage>
        <taxon>Bacteria</taxon>
        <taxon>Bacillati</taxon>
        <taxon>Bacillota</taxon>
        <taxon>Bacilli</taxon>
        <taxon>Bacillales</taxon>
        <taxon>Bacillaceae</taxon>
        <taxon>Bacillus</taxon>
        <taxon>Bacillus cereus group</taxon>
    </lineage>
</organism>
<feature type="domain" description="EamA" evidence="8">
    <location>
        <begin position="5"/>
        <end position="135"/>
    </location>
</feature>
<feature type="domain" description="EamA" evidence="8">
    <location>
        <begin position="144"/>
        <end position="276"/>
    </location>
</feature>
<evidence type="ECO:0000256" key="7">
    <source>
        <dbReference type="SAM" id="Phobius"/>
    </source>
</evidence>
<evidence type="ECO:0000313" key="9">
    <source>
        <dbReference type="EMBL" id="AHA72647.1"/>
    </source>
</evidence>
<name>A0A9W3KF40_BACTU</name>
<feature type="transmembrane region" description="Helical" evidence="7">
    <location>
        <begin position="142"/>
        <end position="163"/>
    </location>
</feature>
<dbReference type="PANTHER" id="PTHR42920">
    <property type="entry name" value="OS03G0707200 PROTEIN-RELATED"/>
    <property type="match status" value="1"/>
</dbReference>
<keyword evidence="5 7" id="KW-1133">Transmembrane helix</keyword>
<dbReference type="PANTHER" id="PTHR42920:SF5">
    <property type="entry name" value="EAMA DOMAIN-CONTAINING PROTEIN"/>
    <property type="match status" value="1"/>
</dbReference>
<dbReference type="InterPro" id="IPR000620">
    <property type="entry name" value="EamA_dom"/>
</dbReference>
<feature type="transmembrane region" description="Helical" evidence="7">
    <location>
        <begin position="65"/>
        <end position="85"/>
    </location>
</feature>
<dbReference type="KEGG" id="bthu:YBT1518_17475"/>
<keyword evidence="6 7" id="KW-0472">Membrane</keyword>
<sequence>MKPIKANLMILLVTMTWGTSYLFMKIGLETVPSFSLVALRFGIAFLVCAAVFFKQFRSIHFVTLKYGFILGFLLFVVSASVILGLKTTSASNAGFLASLTVIFIPLLSIVLFKDRLSYRLIISSLVAMTGIGLLTLNNQLTLNSGDLLCILAALFYAFHIIVTGRAAKVANTLQLGILQLGFAGGFGVLSALIFEEPQLPSTKESWIAVLVLSIFCSAFAYIIQAMAQKYTTPTHTGLIFSLEPVFSALFAYLFMNEVLSLKGYIGALLILSGVILAEIKVKRKSTFKAKTREMECTE</sequence>
<feature type="transmembrane region" description="Helical" evidence="7">
    <location>
        <begin position="118"/>
        <end position="136"/>
    </location>
</feature>